<dbReference type="Proteomes" id="UP001652660">
    <property type="component" value="Chromosome 11c"/>
</dbReference>
<name>A0ABM4W379_COFAR</name>
<protein>
    <submittedName>
        <fullName evidence="2">Uncharacterized protein</fullName>
    </submittedName>
</protein>
<evidence type="ECO:0000313" key="2">
    <source>
        <dbReference type="RefSeq" id="XP_071926239.1"/>
    </source>
</evidence>
<gene>
    <name evidence="2" type="primary">LOC140016574</name>
</gene>
<evidence type="ECO:0000313" key="1">
    <source>
        <dbReference type="Proteomes" id="UP001652660"/>
    </source>
</evidence>
<accession>A0ABM4W379</accession>
<reference evidence="2" key="1">
    <citation type="submission" date="2025-08" db="UniProtKB">
        <authorList>
            <consortium name="RefSeq"/>
        </authorList>
    </citation>
    <scope>IDENTIFICATION</scope>
    <source>
        <tissue evidence="2">Leaves</tissue>
    </source>
</reference>
<dbReference type="RefSeq" id="XP_071926239.1">
    <property type="nucleotide sequence ID" value="XM_072070138.1"/>
</dbReference>
<keyword evidence="1" id="KW-1185">Reference proteome</keyword>
<sequence>MFDQAKCLHVETEASDHCMLVLDTKPVGRKWKRRFMFDRRWMMQEDIREVIGKAWGEEQQGSRLYKVKCKIKKMKEHKPCGYRIKLVGLKRKLADAYKREELFWSQKIRVKWLKEGDRNTSFFYASVVGRRKQNRISRLQKRSGEWRENEEESRKEIIDYFQDIYTLENPMDFAKILQGVPQTVTPKMNRKLTKPVTK</sequence>
<proteinExistence type="predicted"/>
<organism evidence="1 2">
    <name type="scientific">Coffea arabica</name>
    <name type="common">Arabian coffee</name>
    <dbReference type="NCBI Taxonomy" id="13443"/>
    <lineage>
        <taxon>Eukaryota</taxon>
        <taxon>Viridiplantae</taxon>
        <taxon>Streptophyta</taxon>
        <taxon>Embryophyta</taxon>
        <taxon>Tracheophyta</taxon>
        <taxon>Spermatophyta</taxon>
        <taxon>Magnoliopsida</taxon>
        <taxon>eudicotyledons</taxon>
        <taxon>Gunneridae</taxon>
        <taxon>Pentapetalae</taxon>
        <taxon>asterids</taxon>
        <taxon>lamiids</taxon>
        <taxon>Gentianales</taxon>
        <taxon>Rubiaceae</taxon>
        <taxon>Ixoroideae</taxon>
        <taxon>Gardenieae complex</taxon>
        <taxon>Bertiereae - Coffeeae clade</taxon>
        <taxon>Coffeeae</taxon>
        <taxon>Coffea</taxon>
    </lineage>
</organism>
<dbReference type="GeneID" id="140016574"/>